<comment type="caution">
    <text evidence="1">The sequence shown here is derived from an EMBL/GenBank/DDBJ whole genome shotgun (WGS) entry which is preliminary data.</text>
</comment>
<accession>A0ACC6KRN6</accession>
<sequence>MENKITNARLNFSCNQNWEAMEPVAEGRFCNACQKKVYDLRNENVAYFARILQENNNSICGMFNSDQMLKTPKKPYWKKWLVAAMVFIGFGAFAEKLKAQEKTIGVVAKEPTASGTHPVLLGEVVCTTSPAQLKTLRAFVVKNCKLPTSVNGRITASFTLGRNGVLEHLGVSNHLGAEVRAEVLRVLKAAPKWKNADDFYGNPYSLNLDFKNGKIN</sequence>
<evidence type="ECO:0000313" key="1">
    <source>
        <dbReference type="EMBL" id="MDR6781887.1"/>
    </source>
</evidence>
<gene>
    <name evidence="1" type="ORF">J2X78_000439</name>
</gene>
<organism evidence="1 2">
    <name type="scientific">Pedobacter africanus</name>
    <dbReference type="NCBI Taxonomy" id="151894"/>
    <lineage>
        <taxon>Bacteria</taxon>
        <taxon>Pseudomonadati</taxon>
        <taxon>Bacteroidota</taxon>
        <taxon>Sphingobacteriia</taxon>
        <taxon>Sphingobacteriales</taxon>
        <taxon>Sphingobacteriaceae</taxon>
        <taxon>Pedobacter</taxon>
    </lineage>
</organism>
<name>A0ACC6KRN6_9SPHI</name>
<dbReference type="EMBL" id="JAVDTF010000001">
    <property type="protein sequence ID" value="MDR6781887.1"/>
    <property type="molecule type" value="Genomic_DNA"/>
</dbReference>
<protein>
    <submittedName>
        <fullName evidence="1">Uncharacterized protein</fullName>
    </submittedName>
</protein>
<keyword evidence="2" id="KW-1185">Reference proteome</keyword>
<dbReference type="Proteomes" id="UP001246858">
    <property type="component" value="Unassembled WGS sequence"/>
</dbReference>
<reference evidence="1" key="1">
    <citation type="submission" date="2023-07" db="EMBL/GenBank/DDBJ databases">
        <title>Sorghum-associated microbial communities from plants grown in Nebraska, USA.</title>
        <authorList>
            <person name="Schachtman D."/>
        </authorList>
    </citation>
    <scope>NUCLEOTIDE SEQUENCE</scope>
    <source>
        <strain evidence="1">2697</strain>
    </source>
</reference>
<evidence type="ECO:0000313" key="2">
    <source>
        <dbReference type="Proteomes" id="UP001246858"/>
    </source>
</evidence>
<proteinExistence type="predicted"/>